<feature type="transmembrane region" description="Helical" evidence="1">
    <location>
        <begin position="9"/>
        <end position="26"/>
    </location>
</feature>
<reference evidence="3" key="1">
    <citation type="submission" date="2016-10" db="EMBL/GenBank/DDBJ databases">
        <authorList>
            <person name="Varghese N."/>
            <person name="Submissions S."/>
        </authorList>
    </citation>
    <scope>NUCLEOTIDE SEQUENCE [LARGE SCALE GENOMIC DNA]</scope>
    <source>
        <strain evidence="3">CGMCC 1.6199</strain>
    </source>
</reference>
<evidence type="ECO:0000313" key="2">
    <source>
        <dbReference type="EMBL" id="SDM13890.1"/>
    </source>
</evidence>
<keyword evidence="3" id="KW-1185">Reference proteome</keyword>
<protein>
    <submittedName>
        <fullName evidence="2">Uncharacterized protein</fullName>
    </submittedName>
</protein>
<dbReference type="RefSeq" id="WP_175486773.1">
    <property type="nucleotide sequence ID" value="NZ_FNHF01000002.1"/>
</dbReference>
<organism evidence="2 3">
    <name type="scientific">Sediminibacillus halophilus</name>
    <dbReference type="NCBI Taxonomy" id="482461"/>
    <lineage>
        <taxon>Bacteria</taxon>
        <taxon>Bacillati</taxon>
        <taxon>Bacillota</taxon>
        <taxon>Bacilli</taxon>
        <taxon>Bacillales</taxon>
        <taxon>Bacillaceae</taxon>
        <taxon>Sediminibacillus</taxon>
    </lineage>
</organism>
<keyword evidence="1" id="KW-0812">Transmembrane</keyword>
<dbReference type="Proteomes" id="UP000182347">
    <property type="component" value="Unassembled WGS sequence"/>
</dbReference>
<evidence type="ECO:0000256" key="1">
    <source>
        <dbReference type="SAM" id="Phobius"/>
    </source>
</evidence>
<gene>
    <name evidence="2" type="ORF">SAMN05216244_1641</name>
</gene>
<feature type="transmembrane region" description="Helical" evidence="1">
    <location>
        <begin position="32"/>
        <end position="51"/>
    </location>
</feature>
<keyword evidence="1" id="KW-0472">Membrane</keyword>
<name>A0A1G9QSS4_9BACI</name>
<evidence type="ECO:0000313" key="3">
    <source>
        <dbReference type="Proteomes" id="UP000182347"/>
    </source>
</evidence>
<sequence>MNKKTLRSVGIWVFAIGLGGGVINTVEYIPNTISWAVIIVGLIVIIASNFIPKEEPDR</sequence>
<keyword evidence="1" id="KW-1133">Transmembrane helix</keyword>
<accession>A0A1G9QSS4</accession>
<dbReference type="AlphaFoldDB" id="A0A1G9QSS4"/>
<dbReference type="EMBL" id="FNHF01000002">
    <property type="protein sequence ID" value="SDM13890.1"/>
    <property type="molecule type" value="Genomic_DNA"/>
</dbReference>
<proteinExistence type="predicted"/>